<evidence type="ECO:0000313" key="2">
    <source>
        <dbReference type="Proteomes" id="UP001595379"/>
    </source>
</evidence>
<evidence type="ECO:0000313" key="1">
    <source>
        <dbReference type="EMBL" id="MFC2925513.1"/>
    </source>
</evidence>
<evidence type="ECO:0008006" key="3">
    <source>
        <dbReference type="Google" id="ProtNLM"/>
    </source>
</evidence>
<dbReference type="Proteomes" id="UP001595379">
    <property type="component" value="Unassembled WGS sequence"/>
</dbReference>
<name>A0ABV6ZVW3_9PROT</name>
<accession>A0ABV6ZVW3</accession>
<dbReference type="RefSeq" id="WP_343165425.1">
    <property type="nucleotide sequence ID" value="NZ_JBHRSV010000004.1"/>
</dbReference>
<proteinExistence type="predicted"/>
<keyword evidence="2" id="KW-1185">Reference proteome</keyword>
<reference evidence="2" key="1">
    <citation type="journal article" date="2019" name="Int. J. Syst. Evol. Microbiol.">
        <title>The Global Catalogue of Microorganisms (GCM) 10K type strain sequencing project: providing services to taxonomists for standard genome sequencing and annotation.</title>
        <authorList>
            <consortium name="The Broad Institute Genomics Platform"/>
            <consortium name="The Broad Institute Genome Sequencing Center for Infectious Disease"/>
            <person name="Wu L."/>
            <person name="Ma J."/>
        </authorList>
    </citation>
    <scope>NUCLEOTIDE SEQUENCE [LARGE SCALE GENOMIC DNA]</scope>
    <source>
        <strain evidence="2">KCTC 52487</strain>
    </source>
</reference>
<dbReference type="PROSITE" id="PS51257">
    <property type="entry name" value="PROKAR_LIPOPROTEIN"/>
    <property type="match status" value="1"/>
</dbReference>
<sequence>MGRSSVWRGFGLIAAAGLLAGCGGRDEPDPAPQAGSGIAVEVTDPARQPCGGSARCTQIATVAQAHGEPAIGLHYDPGRNDAVVRWSATLAGVIDCADGGGVLGECVAASDAEDQCKAEFDRLSALGGDAAAFDAVFLTPGSPCRPEEGEP</sequence>
<protein>
    <recommendedName>
        <fullName evidence="3">Lipoprotein</fullName>
    </recommendedName>
</protein>
<dbReference type="EMBL" id="JBHRSV010000004">
    <property type="protein sequence ID" value="MFC2925513.1"/>
    <property type="molecule type" value="Genomic_DNA"/>
</dbReference>
<organism evidence="1 2">
    <name type="scientific">Hyphobacterium vulgare</name>
    <dbReference type="NCBI Taxonomy" id="1736751"/>
    <lineage>
        <taxon>Bacteria</taxon>
        <taxon>Pseudomonadati</taxon>
        <taxon>Pseudomonadota</taxon>
        <taxon>Alphaproteobacteria</taxon>
        <taxon>Maricaulales</taxon>
        <taxon>Maricaulaceae</taxon>
        <taxon>Hyphobacterium</taxon>
    </lineage>
</organism>
<comment type="caution">
    <text evidence="1">The sequence shown here is derived from an EMBL/GenBank/DDBJ whole genome shotgun (WGS) entry which is preliminary data.</text>
</comment>
<gene>
    <name evidence="1" type="ORF">ACFOOR_05295</name>
</gene>